<reference evidence="4" key="1">
    <citation type="journal article" date="2023" name="Nat. Commun.">
        <title>Diploid and tetraploid genomes of Acorus and the evolution of monocots.</title>
        <authorList>
            <person name="Ma L."/>
            <person name="Liu K.W."/>
            <person name="Li Z."/>
            <person name="Hsiao Y.Y."/>
            <person name="Qi Y."/>
            <person name="Fu T."/>
            <person name="Tang G.D."/>
            <person name="Zhang D."/>
            <person name="Sun W.H."/>
            <person name="Liu D.K."/>
            <person name="Li Y."/>
            <person name="Chen G.Z."/>
            <person name="Liu X.D."/>
            <person name="Liao X.Y."/>
            <person name="Jiang Y.T."/>
            <person name="Yu X."/>
            <person name="Hao Y."/>
            <person name="Huang J."/>
            <person name="Zhao X.W."/>
            <person name="Ke S."/>
            <person name="Chen Y.Y."/>
            <person name="Wu W.L."/>
            <person name="Hsu J.L."/>
            <person name="Lin Y.F."/>
            <person name="Huang M.D."/>
            <person name="Li C.Y."/>
            <person name="Huang L."/>
            <person name="Wang Z.W."/>
            <person name="Zhao X."/>
            <person name="Zhong W.Y."/>
            <person name="Peng D.H."/>
            <person name="Ahmad S."/>
            <person name="Lan S."/>
            <person name="Zhang J.S."/>
            <person name="Tsai W.C."/>
            <person name="Van de Peer Y."/>
            <person name="Liu Z.J."/>
        </authorList>
    </citation>
    <scope>NUCLEOTIDE SEQUENCE</scope>
    <source>
        <strain evidence="4">CP</strain>
    </source>
</reference>
<reference evidence="4" key="2">
    <citation type="submission" date="2023-06" db="EMBL/GenBank/DDBJ databases">
        <authorList>
            <person name="Ma L."/>
            <person name="Liu K.-W."/>
            <person name="Li Z."/>
            <person name="Hsiao Y.-Y."/>
            <person name="Qi Y."/>
            <person name="Fu T."/>
            <person name="Tang G."/>
            <person name="Zhang D."/>
            <person name="Sun W.-H."/>
            <person name="Liu D.-K."/>
            <person name="Li Y."/>
            <person name="Chen G.-Z."/>
            <person name="Liu X.-D."/>
            <person name="Liao X.-Y."/>
            <person name="Jiang Y.-T."/>
            <person name="Yu X."/>
            <person name="Hao Y."/>
            <person name="Huang J."/>
            <person name="Zhao X.-W."/>
            <person name="Ke S."/>
            <person name="Chen Y.-Y."/>
            <person name="Wu W.-L."/>
            <person name="Hsu J.-L."/>
            <person name="Lin Y.-F."/>
            <person name="Huang M.-D."/>
            <person name="Li C.-Y."/>
            <person name="Huang L."/>
            <person name="Wang Z.-W."/>
            <person name="Zhao X."/>
            <person name="Zhong W.-Y."/>
            <person name="Peng D.-H."/>
            <person name="Ahmad S."/>
            <person name="Lan S."/>
            <person name="Zhang J.-S."/>
            <person name="Tsai W.-C."/>
            <person name="Van De Peer Y."/>
            <person name="Liu Z.-J."/>
        </authorList>
    </citation>
    <scope>NUCLEOTIDE SEQUENCE</scope>
    <source>
        <strain evidence="4">CP</strain>
        <tissue evidence="4">Leaves</tissue>
    </source>
</reference>
<dbReference type="AlphaFoldDB" id="A0AAV9D456"/>
<evidence type="ECO:0000256" key="2">
    <source>
        <dbReference type="SAM" id="MobiDB-lite"/>
    </source>
</evidence>
<feature type="domain" description="Potassium channel tetramerisation-type BTB" evidence="3">
    <location>
        <begin position="42"/>
        <end position="94"/>
    </location>
</feature>
<accession>A0AAV9D456</accession>
<keyword evidence="5" id="KW-1185">Reference proteome</keyword>
<comment type="pathway">
    <text evidence="1">Protein modification; protein ubiquitination.</text>
</comment>
<gene>
    <name evidence="4" type="ORF">QJS10_CPA16g01015</name>
</gene>
<dbReference type="Gene3D" id="3.30.710.10">
    <property type="entry name" value="Potassium Channel Kv1.1, Chain A"/>
    <property type="match status" value="1"/>
</dbReference>
<dbReference type="Proteomes" id="UP001180020">
    <property type="component" value="Unassembled WGS sequence"/>
</dbReference>
<dbReference type="InterPro" id="IPR003131">
    <property type="entry name" value="T1-type_BTB"/>
</dbReference>
<dbReference type="Pfam" id="PF02214">
    <property type="entry name" value="BTB_2"/>
    <property type="match status" value="1"/>
</dbReference>
<dbReference type="SUPFAM" id="SSF54695">
    <property type="entry name" value="POZ domain"/>
    <property type="match status" value="1"/>
</dbReference>
<evidence type="ECO:0000313" key="5">
    <source>
        <dbReference type="Proteomes" id="UP001180020"/>
    </source>
</evidence>
<dbReference type="InterPro" id="IPR011333">
    <property type="entry name" value="SKP1/BTB/POZ_sf"/>
</dbReference>
<sequence>MGIASIDFIGGGNSLSATLGGLCRLRNGDGGGDGGEERVPNMSSSTKKDHFIDHNPDCFSVLLDLLRMGELHPLPSAPERLLYREVTFYDLLDHIRSAKLRSFDSNRLLHMAFSRAAKVGV</sequence>
<protein>
    <submittedName>
        <fullName evidence="4">BTB/POZ domain-containing protein</fullName>
    </submittedName>
</protein>
<proteinExistence type="predicted"/>
<dbReference type="EMBL" id="JAUJYO010000016">
    <property type="protein sequence ID" value="KAK1294997.1"/>
    <property type="molecule type" value="Genomic_DNA"/>
</dbReference>
<name>A0AAV9D456_ACOCL</name>
<feature type="region of interest" description="Disordered" evidence="2">
    <location>
        <begin position="30"/>
        <end position="49"/>
    </location>
</feature>
<evidence type="ECO:0000313" key="4">
    <source>
        <dbReference type="EMBL" id="KAK1294997.1"/>
    </source>
</evidence>
<organism evidence="4 5">
    <name type="scientific">Acorus calamus</name>
    <name type="common">Sweet flag</name>
    <dbReference type="NCBI Taxonomy" id="4465"/>
    <lineage>
        <taxon>Eukaryota</taxon>
        <taxon>Viridiplantae</taxon>
        <taxon>Streptophyta</taxon>
        <taxon>Embryophyta</taxon>
        <taxon>Tracheophyta</taxon>
        <taxon>Spermatophyta</taxon>
        <taxon>Magnoliopsida</taxon>
        <taxon>Liliopsida</taxon>
        <taxon>Acoraceae</taxon>
        <taxon>Acorus</taxon>
    </lineage>
</organism>
<dbReference type="GO" id="GO:0051260">
    <property type="term" value="P:protein homooligomerization"/>
    <property type="evidence" value="ECO:0007669"/>
    <property type="project" value="InterPro"/>
</dbReference>
<evidence type="ECO:0000256" key="1">
    <source>
        <dbReference type="ARBA" id="ARBA00004906"/>
    </source>
</evidence>
<evidence type="ECO:0000259" key="3">
    <source>
        <dbReference type="Pfam" id="PF02214"/>
    </source>
</evidence>
<comment type="caution">
    <text evidence="4">The sequence shown here is derived from an EMBL/GenBank/DDBJ whole genome shotgun (WGS) entry which is preliminary data.</text>
</comment>